<proteinExistence type="predicted"/>
<keyword evidence="2" id="KW-1185">Reference proteome</keyword>
<accession>A0A2A2MGX9</accession>
<evidence type="ECO:0000313" key="2">
    <source>
        <dbReference type="Proteomes" id="UP000218796"/>
    </source>
</evidence>
<dbReference type="AlphaFoldDB" id="A0A2A2MGX9"/>
<dbReference type="EMBL" id="NQMS01000001">
    <property type="protein sequence ID" value="PAV98089.1"/>
    <property type="molecule type" value="Genomic_DNA"/>
</dbReference>
<dbReference type="RefSeq" id="WP_020303884.1">
    <property type="nucleotide sequence ID" value="NZ_CAUFSP010000002.1"/>
</dbReference>
<comment type="caution">
    <text evidence="1">The sequence shown here is derived from an EMBL/GenBank/DDBJ whole genome shotgun (WGS) entry which is preliminary data.</text>
</comment>
<name>A0A2A2MGX9_9GAMM</name>
<evidence type="ECO:0000313" key="1">
    <source>
        <dbReference type="EMBL" id="PAV98089.1"/>
    </source>
</evidence>
<dbReference type="Proteomes" id="UP000218796">
    <property type="component" value="Unassembled WGS sequence"/>
</dbReference>
<protein>
    <submittedName>
        <fullName evidence="1">Uncharacterized protein</fullName>
    </submittedName>
</protein>
<sequence>MLMKLLGDNNAKNINGERRSSERDLLLLCWIYHTDSVVRDKEVFGKTKLTIISQAFQHQRAISGKKLWY</sequence>
<reference evidence="1 2" key="1">
    <citation type="submission" date="2017-08" db="EMBL/GenBank/DDBJ databases">
        <title>Draft Genome Sequence of Hafnia alvei CITHA-6 Isolated from Raw Bovine Milk.</title>
        <authorList>
            <person name="Culligan E.P."/>
            <person name="Mcsweeney A."/>
            <person name="O'Doherty C."/>
            <person name="Gleeson E."/>
            <person name="O'Riordan D."/>
            <person name="Sleator R.D."/>
        </authorList>
    </citation>
    <scope>NUCLEOTIDE SEQUENCE [LARGE SCALE GENOMIC DNA]</scope>
    <source>
        <strain evidence="1 2">CITHA-6</strain>
    </source>
</reference>
<gene>
    <name evidence="1" type="ORF">CJD50_00970</name>
</gene>
<organism evidence="1 2">
    <name type="scientific">Hafnia paralvei</name>
    <dbReference type="NCBI Taxonomy" id="546367"/>
    <lineage>
        <taxon>Bacteria</taxon>
        <taxon>Pseudomonadati</taxon>
        <taxon>Pseudomonadota</taxon>
        <taxon>Gammaproteobacteria</taxon>
        <taxon>Enterobacterales</taxon>
        <taxon>Hafniaceae</taxon>
        <taxon>Hafnia</taxon>
    </lineage>
</organism>